<dbReference type="Proteomes" id="UP000265703">
    <property type="component" value="Unassembled WGS sequence"/>
</dbReference>
<feature type="compositionally biased region" description="Acidic residues" evidence="1">
    <location>
        <begin position="206"/>
        <end position="218"/>
    </location>
</feature>
<gene>
    <name evidence="2" type="ORF">C1645_736760</name>
</gene>
<evidence type="ECO:0000256" key="1">
    <source>
        <dbReference type="SAM" id="MobiDB-lite"/>
    </source>
</evidence>
<dbReference type="EMBL" id="QKYT01000139">
    <property type="protein sequence ID" value="RIA91920.1"/>
    <property type="molecule type" value="Genomic_DNA"/>
</dbReference>
<accession>A0A397T0C5</accession>
<feature type="region of interest" description="Disordered" evidence="1">
    <location>
        <begin position="193"/>
        <end position="218"/>
    </location>
</feature>
<comment type="caution">
    <text evidence="2">The sequence shown here is derived from an EMBL/GenBank/DDBJ whole genome shotgun (WGS) entry which is preliminary data.</text>
</comment>
<evidence type="ECO:0008006" key="4">
    <source>
        <dbReference type="Google" id="ProtNLM"/>
    </source>
</evidence>
<name>A0A397T0C5_9GLOM</name>
<reference evidence="2 3" key="1">
    <citation type="submission" date="2018-06" db="EMBL/GenBank/DDBJ databases">
        <title>Comparative genomics reveals the genomic features of Rhizophagus irregularis, R. cerebriforme, R. diaphanum and Gigaspora rosea, and their symbiotic lifestyle signature.</title>
        <authorList>
            <person name="Morin E."/>
            <person name="San Clemente H."/>
            <person name="Chen E.C.H."/>
            <person name="De La Providencia I."/>
            <person name="Hainaut M."/>
            <person name="Kuo A."/>
            <person name="Kohler A."/>
            <person name="Murat C."/>
            <person name="Tang N."/>
            <person name="Roy S."/>
            <person name="Loubradou J."/>
            <person name="Henrissat B."/>
            <person name="Grigoriev I.V."/>
            <person name="Corradi N."/>
            <person name="Roux C."/>
            <person name="Martin F.M."/>
        </authorList>
    </citation>
    <scope>NUCLEOTIDE SEQUENCE [LARGE SCALE GENOMIC DNA]</scope>
    <source>
        <strain evidence="2 3">DAOM 227022</strain>
    </source>
</reference>
<keyword evidence="3" id="KW-1185">Reference proteome</keyword>
<evidence type="ECO:0000313" key="3">
    <source>
        <dbReference type="Proteomes" id="UP000265703"/>
    </source>
</evidence>
<protein>
    <recommendedName>
        <fullName evidence="4">HAT C-terminal dimerisation domain-containing protein</fullName>
    </recommendedName>
</protein>
<sequence>MGRYKVASIMCHKVPLENRYAEFADQIYLLCFFLHPSYTSICWAQGTFRDLLLIVNEVFMKIEKKIVNDSFPQNKDYLVQLALKLFSVTPHVAGCERVWSSLGWIYAYYHANAKKELSYYSVEKSEEEIYQIFIDAHLNLNQGLLKLENDLFDYNNNEEKIVIGEEKELDIDRILNLDVFINTLDVIEDSIDNVEKENNEPNQPIDENENNNDIDWDPAAEADRIVDTIY</sequence>
<dbReference type="AlphaFoldDB" id="A0A397T0C5"/>
<evidence type="ECO:0000313" key="2">
    <source>
        <dbReference type="EMBL" id="RIA91920.1"/>
    </source>
</evidence>
<proteinExistence type="predicted"/>
<organism evidence="2 3">
    <name type="scientific">Glomus cerebriforme</name>
    <dbReference type="NCBI Taxonomy" id="658196"/>
    <lineage>
        <taxon>Eukaryota</taxon>
        <taxon>Fungi</taxon>
        <taxon>Fungi incertae sedis</taxon>
        <taxon>Mucoromycota</taxon>
        <taxon>Glomeromycotina</taxon>
        <taxon>Glomeromycetes</taxon>
        <taxon>Glomerales</taxon>
        <taxon>Glomeraceae</taxon>
        <taxon>Glomus</taxon>
    </lineage>
</organism>
<dbReference type="OrthoDB" id="2434645at2759"/>